<organism evidence="2 3">
    <name type="scientific">Wickerhamomyces mucosus</name>
    <dbReference type="NCBI Taxonomy" id="1378264"/>
    <lineage>
        <taxon>Eukaryota</taxon>
        <taxon>Fungi</taxon>
        <taxon>Dikarya</taxon>
        <taxon>Ascomycota</taxon>
        <taxon>Saccharomycotina</taxon>
        <taxon>Saccharomycetes</taxon>
        <taxon>Phaffomycetales</taxon>
        <taxon>Wickerhamomycetaceae</taxon>
        <taxon>Wickerhamomyces</taxon>
    </lineage>
</organism>
<dbReference type="Proteomes" id="UP000769528">
    <property type="component" value="Unassembled WGS sequence"/>
</dbReference>
<sequence>MTDYDVDFLERVKQLDLQRQQKETSKLSKYAISIPYPVSREDDGKEQDQLIYGSAYNYEQSQKHGFPSHKYHDIEKNQLPEIIRFDDHANNFNERYKQKTDSRKIGQINRYTLSDREREEIDAKLKNLIYKGDEQDFAPQPLIKEKKGGSFIDKPQTPSKPAHLKYLPLNSQGASNFSDKKVSENGNQKFSREPNFSGPIKEVNTNQNLKSVTNDANPLHRSKKTFGNPITVNKDHSQDPKFLNSVIIHSKSSTQGLSTSSNFFTNGSNKNWFDSAIDHSSFQKQSTSTLTKIKPIVSPKSNSLDKFVEQKYDNSQTLKELNSKKLSHITSTEKSSTFKEISDTELEIKKSPPKIPQKSNQVRKVSNGLNTLKSNLKPTISTPLSASAAGVTTLRSKPTITSKPKTLPEGLTQTLRKSTKVGYHEEEEPKEALLQINKLRQSKPVSKRVPSIPEYLLKKQEISSKTPVKPIEKPSKAKIEALEKLNSLKKSRVEQKRVHSNSKEILESSLNRLKSIKELEKGTKSQKDETKNILENLMLRKIKTEPLSIPEPTDATNKINRSQTFDSSQFAIDKELTHLTKTRAKGPRRRAPKN</sequence>
<evidence type="ECO:0000313" key="2">
    <source>
        <dbReference type="EMBL" id="KAH3667003.1"/>
    </source>
</evidence>
<accession>A0A9P8P7J5</accession>
<dbReference type="AlphaFoldDB" id="A0A9P8P7J5"/>
<keyword evidence="3" id="KW-1185">Reference proteome</keyword>
<name>A0A9P8P7J5_9ASCO</name>
<feature type="compositionally biased region" description="Polar residues" evidence="1">
    <location>
        <begin position="203"/>
        <end position="216"/>
    </location>
</feature>
<proteinExistence type="predicted"/>
<reference evidence="2" key="2">
    <citation type="submission" date="2021-01" db="EMBL/GenBank/DDBJ databases">
        <authorList>
            <person name="Schikora-Tamarit M.A."/>
        </authorList>
    </citation>
    <scope>NUCLEOTIDE SEQUENCE</scope>
    <source>
        <strain evidence="2">CBS6341</strain>
    </source>
</reference>
<comment type="caution">
    <text evidence="2">The sequence shown here is derived from an EMBL/GenBank/DDBJ whole genome shotgun (WGS) entry which is preliminary data.</text>
</comment>
<dbReference type="EMBL" id="JAEUBF010001392">
    <property type="protein sequence ID" value="KAH3667003.1"/>
    <property type="molecule type" value="Genomic_DNA"/>
</dbReference>
<feature type="compositionally biased region" description="Basic residues" evidence="1">
    <location>
        <begin position="580"/>
        <end position="594"/>
    </location>
</feature>
<reference evidence="2" key="1">
    <citation type="journal article" date="2021" name="Open Biol.">
        <title>Shared evolutionary footprints suggest mitochondrial oxidative damage underlies multiple complex I losses in fungi.</title>
        <authorList>
            <person name="Schikora-Tamarit M.A."/>
            <person name="Marcet-Houben M."/>
            <person name="Nosek J."/>
            <person name="Gabaldon T."/>
        </authorList>
    </citation>
    <scope>NUCLEOTIDE SEQUENCE</scope>
    <source>
        <strain evidence="2">CBS6341</strain>
    </source>
</reference>
<gene>
    <name evidence="2" type="ORF">WICMUC_005350</name>
</gene>
<protein>
    <submittedName>
        <fullName evidence="2">Uncharacterized protein</fullName>
    </submittedName>
</protein>
<feature type="region of interest" description="Disordered" evidence="1">
    <location>
        <begin position="544"/>
        <end position="594"/>
    </location>
</feature>
<feature type="compositionally biased region" description="Polar residues" evidence="1">
    <location>
        <begin position="554"/>
        <end position="570"/>
    </location>
</feature>
<dbReference type="OrthoDB" id="3981264at2759"/>
<evidence type="ECO:0000256" key="1">
    <source>
        <dbReference type="SAM" id="MobiDB-lite"/>
    </source>
</evidence>
<evidence type="ECO:0000313" key="3">
    <source>
        <dbReference type="Proteomes" id="UP000769528"/>
    </source>
</evidence>
<feature type="region of interest" description="Disordered" evidence="1">
    <location>
        <begin position="179"/>
        <end position="237"/>
    </location>
</feature>